<keyword evidence="1 5" id="KW-0285">Flavoprotein</keyword>
<evidence type="ECO:0000313" key="7">
    <source>
        <dbReference type="EMBL" id="UUF06990.1"/>
    </source>
</evidence>
<feature type="binding site" evidence="5">
    <location>
        <position position="35"/>
    </location>
    <ligand>
        <name>FAD</name>
        <dbReference type="ChEBI" id="CHEBI:57692"/>
    </ligand>
</feature>
<evidence type="ECO:0000256" key="4">
    <source>
        <dbReference type="ARBA" id="ARBA00023002"/>
    </source>
</evidence>
<feature type="domain" description="FAD/NAD(P)-binding" evidence="6">
    <location>
        <begin position="6"/>
        <end position="305"/>
    </location>
</feature>
<evidence type="ECO:0000259" key="6">
    <source>
        <dbReference type="Pfam" id="PF07992"/>
    </source>
</evidence>
<dbReference type="GO" id="GO:0004324">
    <property type="term" value="F:ferredoxin-NADP+ reductase activity"/>
    <property type="evidence" value="ECO:0007669"/>
    <property type="project" value="UniProtKB-UniRule"/>
</dbReference>
<dbReference type="InterPro" id="IPR022890">
    <property type="entry name" value="Fd--NADP_Rdtase_type_2"/>
</dbReference>
<evidence type="ECO:0000313" key="8">
    <source>
        <dbReference type="EMBL" id="UUF08220.1"/>
    </source>
</evidence>
<evidence type="ECO:0000256" key="3">
    <source>
        <dbReference type="ARBA" id="ARBA00022857"/>
    </source>
</evidence>
<feature type="binding site" evidence="5">
    <location>
        <position position="90"/>
    </location>
    <ligand>
        <name>FAD</name>
        <dbReference type="ChEBI" id="CHEBI:57692"/>
    </ligand>
</feature>
<evidence type="ECO:0000256" key="5">
    <source>
        <dbReference type="HAMAP-Rule" id="MF_01685"/>
    </source>
</evidence>
<proteinExistence type="inferred from homology"/>
<evidence type="ECO:0000256" key="1">
    <source>
        <dbReference type="ARBA" id="ARBA00022630"/>
    </source>
</evidence>
<dbReference type="PANTHER" id="PTHR48105">
    <property type="entry name" value="THIOREDOXIN REDUCTASE 1-RELATED-RELATED"/>
    <property type="match status" value="1"/>
</dbReference>
<dbReference type="GO" id="GO:0050661">
    <property type="term" value="F:NADP binding"/>
    <property type="evidence" value="ECO:0007669"/>
    <property type="project" value="UniProtKB-UniRule"/>
</dbReference>
<dbReference type="GO" id="GO:0050660">
    <property type="term" value="F:flavin adenine dinucleotide binding"/>
    <property type="evidence" value="ECO:0007669"/>
    <property type="project" value="UniProtKB-UniRule"/>
</dbReference>
<comment type="cofactor">
    <cofactor evidence="5">
        <name>FAD</name>
        <dbReference type="ChEBI" id="CHEBI:57692"/>
    </cofactor>
    <text evidence="5">Binds 1 FAD per subunit.</text>
</comment>
<dbReference type="InterPro" id="IPR036188">
    <property type="entry name" value="FAD/NAD-bd_sf"/>
</dbReference>
<sequence>MTEKIYDLTIIGAGPVGIYGAFYAGMHGMTTKIIDALPELGGQLAALYPEKYIYDLPGHPKIKAGEMIEQLKVQMDQFKDRIDVVTNTNVQTVEKLEDGTFKICTDKECHYSRSIVITAGNGAFTPRKLDVANADEFSNIHYFVSTMETFKGKDVVIFGGGDSAVDWALMLDGVAKNVSIVHRRDEFRAHASSVENLKASNVEILTPYVAAGLTGENGRVTAVELTNVTTNETKLVHADEVIVLYGFISSLGPIKEWDLELDKNALCVDISQQTSINGIFAAGDACTFDGKIKMITTGFGEVVVAINAAIAYAYPEKVHRHKHSSAMMK</sequence>
<dbReference type="RefSeq" id="WP_212724702.1">
    <property type="nucleotide sequence ID" value="NZ_CP071249.1"/>
</dbReference>
<keyword evidence="3 5" id="KW-0521">NADP</keyword>
<dbReference type="Proteomes" id="UP001058072">
    <property type="component" value="Chromosome"/>
</dbReference>
<dbReference type="EMBL" id="CP071250">
    <property type="protein sequence ID" value="UUF08220.1"/>
    <property type="molecule type" value="Genomic_DNA"/>
</dbReference>
<dbReference type="InterPro" id="IPR023753">
    <property type="entry name" value="FAD/NAD-binding_dom"/>
</dbReference>
<organism evidence="8 10">
    <name type="scientific">Turicibacter bilis</name>
    <dbReference type="NCBI Taxonomy" id="2735723"/>
    <lineage>
        <taxon>Bacteria</taxon>
        <taxon>Bacillati</taxon>
        <taxon>Bacillota</taxon>
        <taxon>Erysipelotrichia</taxon>
        <taxon>Erysipelotrichales</taxon>
        <taxon>Turicibacteraceae</taxon>
        <taxon>Turicibacter</taxon>
    </lineage>
</organism>
<dbReference type="AlphaFoldDB" id="A0A9Q9CGI9"/>
<dbReference type="InterPro" id="IPR050097">
    <property type="entry name" value="Ferredoxin-NADP_redctase_2"/>
</dbReference>
<protein>
    <recommendedName>
        <fullName evidence="5">Ferredoxin--NADP reductase</fullName>
        <shortName evidence="5">FNR</shortName>
        <shortName evidence="5">Fd-NADP(+) reductase</shortName>
        <ecNumber evidence="5">1.18.1.2</ecNumber>
    </recommendedName>
</protein>
<keyword evidence="2 5" id="KW-0274">FAD</keyword>
<dbReference type="HAMAP" id="MF_01685">
    <property type="entry name" value="FENR2"/>
    <property type="match status" value="1"/>
</dbReference>
<accession>A0A9Q9CGI9</accession>
<dbReference type="PRINTS" id="PR00469">
    <property type="entry name" value="PNDRDTASEII"/>
</dbReference>
<comment type="subunit">
    <text evidence="5">Homodimer.</text>
</comment>
<dbReference type="EC" id="1.18.1.2" evidence="5"/>
<reference evidence="8 9" key="1">
    <citation type="submission" date="2021-03" db="EMBL/GenBank/DDBJ databases">
        <title>Comparative Genomics and Metabolomics in the genus Turicibacter.</title>
        <authorList>
            <person name="Maki J."/>
            <person name="Looft T."/>
        </authorList>
    </citation>
    <scope>NUCLEOTIDE SEQUENCE</scope>
    <source>
        <strain evidence="8">ISU324</strain>
        <strain evidence="7 9">MMM721</strain>
    </source>
</reference>
<feature type="binding site" evidence="5">
    <location>
        <position position="325"/>
    </location>
    <ligand>
        <name>FAD</name>
        <dbReference type="ChEBI" id="CHEBI:57692"/>
    </ligand>
</feature>
<dbReference type="Proteomes" id="UP001058016">
    <property type="component" value="Chromosome"/>
</dbReference>
<dbReference type="EMBL" id="CP071249">
    <property type="protein sequence ID" value="UUF06990.1"/>
    <property type="molecule type" value="Genomic_DNA"/>
</dbReference>
<comment type="caution">
    <text evidence="5">Lacks conserved residue(s) required for the propagation of feature annotation.</text>
</comment>
<feature type="binding site" evidence="5">
    <location>
        <position position="43"/>
    </location>
    <ligand>
        <name>FAD</name>
        <dbReference type="ChEBI" id="CHEBI:57692"/>
    </ligand>
</feature>
<gene>
    <name evidence="7" type="ORF">J0J69_05700</name>
    <name evidence="8" type="ORF">J0J70_11675</name>
</gene>
<feature type="binding site" evidence="5">
    <location>
        <position position="124"/>
    </location>
    <ligand>
        <name>FAD</name>
        <dbReference type="ChEBI" id="CHEBI:57692"/>
    </ligand>
</feature>
<keyword evidence="9" id="KW-1185">Reference proteome</keyword>
<comment type="catalytic activity">
    <reaction evidence="5">
        <text>2 reduced [2Fe-2S]-[ferredoxin] + NADP(+) + H(+) = 2 oxidized [2Fe-2S]-[ferredoxin] + NADPH</text>
        <dbReference type="Rhea" id="RHEA:20125"/>
        <dbReference type="Rhea" id="RHEA-COMP:10000"/>
        <dbReference type="Rhea" id="RHEA-COMP:10001"/>
        <dbReference type="ChEBI" id="CHEBI:15378"/>
        <dbReference type="ChEBI" id="CHEBI:33737"/>
        <dbReference type="ChEBI" id="CHEBI:33738"/>
        <dbReference type="ChEBI" id="CHEBI:57783"/>
        <dbReference type="ChEBI" id="CHEBI:58349"/>
        <dbReference type="EC" id="1.18.1.2"/>
    </reaction>
</comment>
<evidence type="ECO:0000256" key="2">
    <source>
        <dbReference type="ARBA" id="ARBA00022827"/>
    </source>
</evidence>
<name>A0A9Q9CGI9_9FIRM</name>
<keyword evidence="4 5" id="KW-0560">Oxidoreductase</keyword>
<comment type="similarity">
    <text evidence="5">Belongs to the ferredoxin--NADP reductase type 2 family.</text>
</comment>
<dbReference type="Pfam" id="PF07992">
    <property type="entry name" value="Pyr_redox_2"/>
    <property type="match status" value="1"/>
</dbReference>
<evidence type="ECO:0000313" key="9">
    <source>
        <dbReference type="Proteomes" id="UP001058016"/>
    </source>
</evidence>
<evidence type="ECO:0000313" key="10">
    <source>
        <dbReference type="Proteomes" id="UP001058072"/>
    </source>
</evidence>
<feature type="binding site" evidence="5">
    <location>
        <position position="284"/>
    </location>
    <ligand>
        <name>FAD</name>
        <dbReference type="ChEBI" id="CHEBI:57692"/>
    </ligand>
</feature>
<feature type="binding site" evidence="5">
    <location>
        <position position="48"/>
    </location>
    <ligand>
        <name>FAD</name>
        <dbReference type="ChEBI" id="CHEBI:57692"/>
    </ligand>
</feature>
<dbReference type="SUPFAM" id="SSF51905">
    <property type="entry name" value="FAD/NAD(P)-binding domain"/>
    <property type="match status" value="1"/>
</dbReference>
<dbReference type="PRINTS" id="PR00368">
    <property type="entry name" value="FADPNR"/>
</dbReference>
<dbReference type="Gene3D" id="3.50.50.60">
    <property type="entry name" value="FAD/NAD(P)-binding domain"/>
    <property type="match status" value="2"/>
</dbReference>